<dbReference type="AlphaFoldDB" id="A0A0E1X9B7"/>
<proteinExistence type="predicted"/>
<dbReference type="EMBL" id="EQ999542">
    <property type="protein sequence ID" value="EEZ29832.1"/>
    <property type="molecule type" value="Genomic_DNA"/>
</dbReference>
<name>A0A0E1X9B7_9HYPH</name>
<gene>
    <name evidence="1" type="ORF">BALG_03174</name>
</gene>
<dbReference type="HOGENOM" id="CLU_3023053_0_0_5"/>
<reference evidence="1" key="1">
    <citation type="submission" date="2009-01" db="EMBL/GenBank/DDBJ databases">
        <title>The Genome Sequence of Brucella pinnipedialis M292/94/1.</title>
        <authorList>
            <consortium name="The Broad Institute Genome Sequencing Platform"/>
            <person name="Ward D."/>
            <person name="Young S.K."/>
            <person name="Kodira C.D."/>
            <person name="Zeng Q."/>
            <person name="Koehrsen M."/>
            <person name="Alvarado L."/>
            <person name="Berlin A."/>
            <person name="Borenstein D."/>
            <person name="Chen Z."/>
            <person name="Engels R."/>
            <person name="Freedman E."/>
            <person name="Gellesch M."/>
            <person name="Goldberg J."/>
            <person name="Griggs A."/>
            <person name="Gujja S."/>
            <person name="Heiman D."/>
            <person name="Hepburn T."/>
            <person name="Howarth C."/>
            <person name="Jen D."/>
            <person name="Larson L."/>
            <person name="Lewis B."/>
            <person name="Mehta T."/>
            <person name="Park D."/>
            <person name="Pearson M."/>
            <person name="Roberts A."/>
            <person name="Saif S."/>
            <person name="Shea T."/>
            <person name="Shenoy N."/>
            <person name="Sisk P."/>
            <person name="Stolte C."/>
            <person name="Sykes S."/>
            <person name="Walk T."/>
            <person name="White J."/>
            <person name="Yandava C."/>
            <person name="Whatmore A.M."/>
            <person name="Perrett L.L."/>
            <person name="O'Callaghan D."/>
            <person name="Nusbaum C."/>
            <person name="Galagan J."/>
            <person name="Birren B."/>
        </authorList>
    </citation>
    <scope>NUCLEOTIDE SEQUENCE [LARGE SCALE GENOMIC DNA]</scope>
    <source>
        <strain evidence="1">M292/94/1</strain>
    </source>
</reference>
<protein>
    <submittedName>
        <fullName evidence="1">Uncharacterized protein</fullName>
    </submittedName>
</protein>
<accession>A0A0E1X9B7</accession>
<organism evidence="1">
    <name type="scientific">Brucella pinnipedialis M292/94/1</name>
    <dbReference type="NCBI Taxonomy" id="520462"/>
    <lineage>
        <taxon>Bacteria</taxon>
        <taxon>Pseudomonadati</taxon>
        <taxon>Pseudomonadota</taxon>
        <taxon>Alphaproteobacteria</taxon>
        <taxon>Hyphomicrobiales</taxon>
        <taxon>Brucellaceae</taxon>
        <taxon>Brucella/Ochrobactrum group</taxon>
        <taxon>Brucella</taxon>
    </lineage>
</organism>
<evidence type="ECO:0000313" key="1">
    <source>
        <dbReference type="EMBL" id="EEZ29832.1"/>
    </source>
</evidence>
<sequence>MAVFVIFIRGGLQIWQLPVKRFCTASLSAYMMGMKKLRFNICGKAENWNVIDERK</sequence>
<dbReference type="Proteomes" id="UP000004659">
    <property type="component" value="Unassembled WGS sequence"/>
</dbReference>